<feature type="domain" description="RNA polymerase sigma factor 70 region 4 type 2" evidence="6">
    <location>
        <begin position="119"/>
        <end position="170"/>
    </location>
</feature>
<comment type="similarity">
    <text evidence="1">Belongs to the sigma-70 factor family. ECF subfamily.</text>
</comment>
<dbReference type="Gene3D" id="1.10.1740.10">
    <property type="match status" value="1"/>
</dbReference>
<organism evidence="7 8">
    <name type="scientific">Runella rosea</name>
    <dbReference type="NCBI Taxonomy" id="2259595"/>
    <lineage>
        <taxon>Bacteria</taxon>
        <taxon>Pseudomonadati</taxon>
        <taxon>Bacteroidota</taxon>
        <taxon>Cytophagia</taxon>
        <taxon>Cytophagales</taxon>
        <taxon>Spirosomataceae</taxon>
        <taxon>Runella</taxon>
    </lineage>
</organism>
<dbReference type="PANTHER" id="PTHR43133:SF46">
    <property type="entry name" value="RNA POLYMERASE SIGMA-70 FACTOR ECF SUBFAMILY"/>
    <property type="match status" value="1"/>
</dbReference>
<dbReference type="SUPFAM" id="SSF88946">
    <property type="entry name" value="Sigma2 domain of RNA polymerase sigma factors"/>
    <property type="match status" value="1"/>
</dbReference>
<evidence type="ECO:0000259" key="6">
    <source>
        <dbReference type="Pfam" id="PF08281"/>
    </source>
</evidence>
<dbReference type="CDD" id="cd06171">
    <property type="entry name" value="Sigma70_r4"/>
    <property type="match status" value="1"/>
</dbReference>
<evidence type="ECO:0000256" key="3">
    <source>
        <dbReference type="ARBA" id="ARBA00023082"/>
    </source>
</evidence>
<dbReference type="OrthoDB" id="655312at2"/>
<dbReference type="GO" id="GO:0016987">
    <property type="term" value="F:sigma factor activity"/>
    <property type="evidence" value="ECO:0007669"/>
    <property type="project" value="UniProtKB-KW"/>
</dbReference>
<evidence type="ECO:0000259" key="5">
    <source>
        <dbReference type="Pfam" id="PF04542"/>
    </source>
</evidence>
<dbReference type="InterPro" id="IPR014284">
    <property type="entry name" value="RNA_pol_sigma-70_dom"/>
</dbReference>
<dbReference type="NCBIfam" id="TIGR02937">
    <property type="entry name" value="sigma70-ECF"/>
    <property type="match status" value="1"/>
</dbReference>
<keyword evidence="2" id="KW-0805">Transcription regulation</keyword>
<evidence type="ECO:0000313" key="7">
    <source>
        <dbReference type="EMBL" id="AXE18465.1"/>
    </source>
</evidence>
<dbReference type="Gene3D" id="1.10.10.10">
    <property type="entry name" value="Winged helix-like DNA-binding domain superfamily/Winged helix DNA-binding domain"/>
    <property type="match status" value="1"/>
</dbReference>
<dbReference type="GO" id="GO:0003677">
    <property type="term" value="F:DNA binding"/>
    <property type="evidence" value="ECO:0007669"/>
    <property type="project" value="InterPro"/>
</dbReference>
<dbReference type="InterPro" id="IPR013324">
    <property type="entry name" value="RNA_pol_sigma_r3/r4-like"/>
</dbReference>
<keyword evidence="3" id="KW-0731">Sigma factor</keyword>
<keyword evidence="8" id="KW-1185">Reference proteome</keyword>
<dbReference type="PANTHER" id="PTHR43133">
    <property type="entry name" value="RNA POLYMERASE ECF-TYPE SIGMA FACTO"/>
    <property type="match status" value="1"/>
</dbReference>
<proteinExistence type="inferred from homology"/>
<gene>
    <name evidence="7" type="ORF">DR864_12225</name>
</gene>
<protein>
    <submittedName>
        <fullName evidence="7">RNA polymerase sigma-70 factor</fullName>
    </submittedName>
</protein>
<keyword evidence="4" id="KW-0804">Transcription</keyword>
<dbReference type="InterPro" id="IPR036388">
    <property type="entry name" value="WH-like_DNA-bd_sf"/>
</dbReference>
<dbReference type="KEGG" id="run:DR864_12225"/>
<name>A0A344TIJ4_9BACT</name>
<dbReference type="Pfam" id="PF08281">
    <property type="entry name" value="Sigma70_r4_2"/>
    <property type="match status" value="1"/>
</dbReference>
<dbReference type="InterPro" id="IPR039425">
    <property type="entry name" value="RNA_pol_sigma-70-like"/>
</dbReference>
<dbReference type="Pfam" id="PF04542">
    <property type="entry name" value="Sigma70_r2"/>
    <property type="match status" value="1"/>
</dbReference>
<evidence type="ECO:0000256" key="2">
    <source>
        <dbReference type="ARBA" id="ARBA00023015"/>
    </source>
</evidence>
<dbReference type="NCBIfam" id="TIGR02985">
    <property type="entry name" value="Sig70_bacteroi1"/>
    <property type="match status" value="1"/>
</dbReference>
<dbReference type="RefSeq" id="WP_114067248.1">
    <property type="nucleotide sequence ID" value="NZ_CP030850.1"/>
</dbReference>
<dbReference type="InterPro" id="IPR014327">
    <property type="entry name" value="RNA_pol_sigma70_bacteroid"/>
</dbReference>
<dbReference type="InterPro" id="IPR007627">
    <property type="entry name" value="RNA_pol_sigma70_r2"/>
</dbReference>
<dbReference type="AlphaFoldDB" id="A0A344TIJ4"/>
<dbReference type="SUPFAM" id="SSF88659">
    <property type="entry name" value="Sigma3 and sigma4 domains of RNA polymerase sigma factors"/>
    <property type="match status" value="1"/>
</dbReference>
<reference evidence="7 8" key="1">
    <citation type="submission" date="2018-07" db="EMBL/GenBank/DDBJ databases">
        <title>Genome sequencing of Runella.</title>
        <authorList>
            <person name="Baek M.-G."/>
            <person name="Yi H."/>
        </authorList>
    </citation>
    <scope>NUCLEOTIDE SEQUENCE [LARGE SCALE GENOMIC DNA]</scope>
    <source>
        <strain evidence="7 8">HYN0085</strain>
    </source>
</reference>
<accession>A0A344TIJ4</accession>
<dbReference type="InterPro" id="IPR013325">
    <property type="entry name" value="RNA_pol_sigma_r2"/>
</dbReference>
<evidence type="ECO:0000256" key="4">
    <source>
        <dbReference type="ARBA" id="ARBA00023163"/>
    </source>
</evidence>
<sequence>MACISEYTLRKVIQGDQTAFAELYNHYKTPAIKFCVSLVKDEEEAENMLHEVFIKIWEKRTQINPELNFNSYLFTCLRNLAFDHFKKMEKSHFIRQQYMERMEDRHIDEIETEEAKIVRLRSAIDSLSEKRKIILKLNIEEGKSYQEIAELMRISKNTVKNQLVKAKQFLRERVDMAAVL</sequence>
<dbReference type="GO" id="GO:0006352">
    <property type="term" value="P:DNA-templated transcription initiation"/>
    <property type="evidence" value="ECO:0007669"/>
    <property type="project" value="InterPro"/>
</dbReference>
<dbReference type="EMBL" id="CP030850">
    <property type="protein sequence ID" value="AXE18465.1"/>
    <property type="molecule type" value="Genomic_DNA"/>
</dbReference>
<dbReference type="InterPro" id="IPR013249">
    <property type="entry name" value="RNA_pol_sigma70_r4_t2"/>
</dbReference>
<evidence type="ECO:0000256" key="1">
    <source>
        <dbReference type="ARBA" id="ARBA00010641"/>
    </source>
</evidence>
<feature type="domain" description="RNA polymerase sigma-70 region 2" evidence="5">
    <location>
        <begin position="23"/>
        <end position="87"/>
    </location>
</feature>
<evidence type="ECO:0000313" key="8">
    <source>
        <dbReference type="Proteomes" id="UP000251993"/>
    </source>
</evidence>
<dbReference type="Proteomes" id="UP000251993">
    <property type="component" value="Chromosome"/>
</dbReference>